<keyword evidence="9" id="KW-1185">Reference proteome</keyword>
<feature type="modified residue" description="4-aspartylphosphate" evidence="3">
    <location>
        <position position="497"/>
    </location>
</feature>
<dbReference type="SUPFAM" id="SSF55073">
    <property type="entry name" value="Nucleotide cyclase"/>
    <property type="match status" value="1"/>
</dbReference>
<keyword evidence="3" id="KW-0597">Phosphoprotein</keyword>
<evidence type="ECO:0000256" key="3">
    <source>
        <dbReference type="PROSITE-ProRule" id="PRU00169"/>
    </source>
</evidence>
<dbReference type="FunFam" id="3.30.70.270:FF:000001">
    <property type="entry name" value="Diguanylate cyclase domain protein"/>
    <property type="match status" value="1"/>
</dbReference>
<dbReference type="PANTHER" id="PTHR48111">
    <property type="entry name" value="REGULATOR OF RPOS"/>
    <property type="match status" value="1"/>
</dbReference>
<dbReference type="InterPro" id="IPR001789">
    <property type="entry name" value="Sig_transdc_resp-reg_receiver"/>
</dbReference>
<dbReference type="SUPFAM" id="SSF47226">
    <property type="entry name" value="Histidine-containing phosphotransfer domain, HPT domain"/>
    <property type="match status" value="1"/>
</dbReference>
<dbReference type="CDD" id="cd01949">
    <property type="entry name" value="GGDEF"/>
    <property type="match status" value="1"/>
</dbReference>
<dbReference type="Pfam" id="PF01627">
    <property type="entry name" value="Hpt"/>
    <property type="match status" value="1"/>
</dbReference>
<feature type="compositionally biased region" description="Basic and acidic residues" evidence="4">
    <location>
        <begin position="300"/>
        <end position="313"/>
    </location>
</feature>
<dbReference type="InterPro" id="IPR039420">
    <property type="entry name" value="WalR-like"/>
</dbReference>
<comment type="caution">
    <text evidence="8">The sequence shown here is derived from an EMBL/GenBank/DDBJ whole genome shotgun (WGS) entry which is preliminary data.</text>
</comment>
<gene>
    <name evidence="8" type="ORF">H6G03_11260</name>
</gene>
<dbReference type="Pfam" id="PF00990">
    <property type="entry name" value="GGDEF"/>
    <property type="match status" value="1"/>
</dbReference>
<feature type="modified residue" description="4-aspartylphosphate" evidence="3">
    <location>
        <position position="51"/>
    </location>
</feature>
<evidence type="ECO:0000256" key="2">
    <source>
        <dbReference type="PROSITE-ProRule" id="PRU00110"/>
    </source>
</evidence>
<feature type="domain" description="Response regulatory" evidence="5">
    <location>
        <begin position="2"/>
        <end position="116"/>
    </location>
</feature>
<dbReference type="CDD" id="cd00156">
    <property type="entry name" value="REC"/>
    <property type="match status" value="2"/>
</dbReference>
<dbReference type="InterPro" id="IPR000160">
    <property type="entry name" value="GGDEF_dom"/>
</dbReference>
<dbReference type="InterPro" id="IPR029787">
    <property type="entry name" value="Nucleotide_cyclase"/>
</dbReference>
<accession>A0A926VDE8</accession>
<dbReference type="GO" id="GO:0000156">
    <property type="term" value="F:phosphorelay response regulator activity"/>
    <property type="evidence" value="ECO:0007669"/>
    <property type="project" value="TreeGrafter"/>
</dbReference>
<dbReference type="GO" id="GO:0032993">
    <property type="term" value="C:protein-DNA complex"/>
    <property type="evidence" value="ECO:0007669"/>
    <property type="project" value="TreeGrafter"/>
</dbReference>
<dbReference type="InterPro" id="IPR043128">
    <property type="entry name" value="Rev_trsase/Diguanyl_cyclase"/>
</dbReference>
<evidence type="ECO:0000259" key="6">
    <source>
        <dbReference type="PROSITE" id="PS50887"/>
    </source>
</evidence>
<evidence type="ECO:0000313" key="8">
    <source>
        <dbReference type="EMBL" id="MBD2181675.1"/>
    </source>
</evidence>
<dbReference type="EMBL" id="JACJPW010000024">
    <property type="protein sequence ID" value="MBD2181675.1"/>
    <property type="molecule type" value="Genomic_DNA"/>
</dbReference>
<organism evidence="8 9">
    <name type="scientific">Aerosakkonema funiforme FACHB-1375</name>
    <dbReference type="NCBI Taxonomy" id="2949571"/>
    <lineage>
        <taxon>Bacteria</taxon>
        <taxon>Bacillati</taxon>
        <taxon>Cyanobacteriota</taxon>
        <taxon>Cyanophyceae</taxon>
        <taxon>Oscillatoriophycideae</taxon>
        <taxon>Aerosakkonematales</taxon>
        <taxon>Aerosakkonemataceae</taxon>
        <taxon>Aerosakkonema</taxon>
    </lineage>
</organism>
<dbReference type="InterPro" id="IPR008207">
    <property type="entry name" value="Sig_transdc_His_kin_Hpt_dom"/>
</dbReference>
<dbReference type="Gene3D" id="3.30.70.270">
    <property type="match status" value="1"/>
</dbReference>
<reference evidence="8" key="1">
    <citation type="journal article" date="2015" name="ISME J.">
        <title>Draft Genome Sequence of Streptomyces incarnatus NRRL8089, which Produces the Nucleoside Antibiotic Sinefungin.</title>
        <authorList>
            <person name="Oshima K."/>
            <person name="Hattori M."/>
            <person name="Shimizu H."/>
            <person name="Fukuda K."/>
            <person name="Nemoto M."/>
            <person name="Inagaki K."/>
            <person name="Tamura T."/>
        </authorList>
    </citation>
    <scope>NUCLEOTIDE SEQUENCE</scope>
    <source>
        <strain evidence="8">FACHB-1375</strain>
    </source>
</reference>
<dbReference type="Gene3D" id="3.40.50.2300">
    <property type="match status" value="3"/>
</dbReference>
<feature type="domain" description="HPt" evidence="7">
    <location>
        <begin position="331"/>
        <end position="431"/>
    </location>
</feature>
<evidence type="ECO:0000259" key="7">
    <source>
        <dbReference type="PROSITE" id="PS50894"/>
    </source>
</evidence>
<dbReference type="GO" id="GO:0006355">
    <property type="term" value="P:regulation of DNA-templated transcription"/>
    <property type="evidence" value="ECO:0007669"/>
    <property type="project" value="TreeGrafter"/>
</dbReference>
<reference evidence="8" key="2">
    <citation type="submission" date="2020-08" db="EMBL/GenBank/DDBJ databases">
        <authorList>
            <person name="Chen M."/>
            <person name="Teng W."/>
            <person name="Zhao L."/>
            <person name="Hu C."/>
            <person name="Zhou Y."/>
            <person name="Han B."/>
            <person name="Song L."/>
            <person name="Shu W."/>
        </authorList>
    </citation>
    <scope>NUCLEOTIDE SEQUENCE</scope>
    <source>
        <strain evidence="8">FACHB-1375</strain>
    </source>
</reference>
<feature type="region of interest" description="Disordered" evidence="4">
    <location>
        <begin position="299"/>
        <end position="318"/>
    </location>
</feature>
<dbReference type="Proteomes" id="UP000641646">
    <property type="component" value="Unassembled WGS sequence"/>
</dbReference>
<dbReference type="SUPFAM" id="SSF52172">
    <property type="entry name" value="CheY-like"/>
    <property type="match status" value="3"/>
</dbReference>
<evidence type="ECO:0000256" key="1">
    <source>
        <dbReference type="ARBA" id="ARBA00023125"/>
    </source>
</evidence>
<name>A0A926VDE8_9CYAN</name>
<feature type="domain" description="Response regulatory" evidence="5">
    <location>
        <begin position="448"/>
        <end position="564"/>
    </location>
</feature>
<protein>
    <submittedName>
        <fullName evidence="8">Response regulator</fullName>
    </submittedName>
</protein>
<dbReference type="GO" id="GO:0000976">
    <property type="term" value="F:transcription cis-regulatory region binding"/>
    <property type="evidence" value="ECO:0007669"/>
    <property type="project" value="TreeGrafter"/>
</dbReference>
<dbReference type="Gene3D" id="1.20.120.160">
    <property type="entry name" value="HPT domain"/>
    <property type="match status" value="1"/>
</dbReference>
<feature type="modified residue" description="4-aspartylphosphate" evidence="3">
    <location>
        <position position="622"/>
    </location>
</feature>
<dbReference type="SMART" id="SM00448">
    <property type="entry name" value="REC"/>
    <property type="match status" value="3"/>
</dbReference>
<dbReference type="SMART" id="SM00267">
    <property type="entry name" value="GGDEF"/>
    <property type="match status" value="1"/>
</dbReference>
<feature type="modified residue" description="Phosphohistidine" evidence="2">
    <location>
        <position position="371"/>
    </location>
</feature>
<dbReference type="Pfam" id="PF00072">
    <property type="entry name" value="Response_reg"/>
    <property type="match status" value="3"/>
</dbReference>
<sequence length="861" mass="96491">MRILLVEDNEAIVAVVTDFLANQYYILDVAHDGEAGWDLVEAFTYDLVLLDVTLPKLDGMTLCRRIRSHGYQMPVVLLTTPQTSTDKVIRPDVGADDYVVKPFDLKELGARIRALLHRGNSAAPVLKWAKLPLDPSTCEVTYNDRQLHLSPKETQEKQTQIVTAGLPDELTSWLPERLGVVSIQSIHSSEETLLCLEQSNWSLLILDRSLIGADVAAVLDQSYLKFKQGKQSVLYCLEKNLSSNLPNKIIGQILFYPLDWENLAAVIAETLQLSLPPPSLTPNPTANSSSLNPTYVKRSLAPERQSKPARETEISPQTSQIAHLQTAVGKIWEKYKDKFISRVALLERTSKALLAGTLNDEMRQQAVRESHKLAGSLGIYGFEEASHLAQQIEQLLQPQVHLGQAEAQHLSQFVVLLQQQLQQTPTTEASDELKVESQPQILAKNSPRLLIVEDDTEQAQLLVLEAASWGMQADWACNLSAARISLTSKPPDLVLLDLSFPDTDETGLTLLKQLSQQNPQLPVIVLTRCDTFIDRVEVARLGGCGFLQKPIAPSKVMEIVSQMLHREDTANLKVMVVDDDREMLLSLETLLQPWRLRLTTLNNPLQLWDALEATAPDLVILDVDMPDASGIELCKVIRNDPKWNSLPVLFISASTDPATVQRAFDAGGDDYINKPIKGPELVKRIFNRLERIRLLRSFAETDLLTGLANRHSSTQDLERFLYMAKRYCSPFCFGFLDLDYFKQINDRYGHAAGDRVLRRLGKLLLQSFRSADVVARWGGEEFAIGMYGVTKQVGAKRLYEILQTLRQQEFVEPDGSKFHITFSAGVVQYPEDGTDLQTLYQVADRVLYQAKSSGRDRVFCA</sequence>
<dbReference type="GO" id="GO:0005829">
    <property type="term" value="C:cytosol"/>
    <property type="evidence" value="ECO:0007669"/>
    <property type="project" value="TreeGrafter"/>
</dbReference>
<dbReference type="RefSeq" id="WP_190464484.1">
    <property type="nucleotide sequence ID" value="NZ_JACJPW010000024.1"/>
</dbReference>
<feature type="domain" description="GGDEF" evidence="6">
    <location>
        <begin position="729"/>
        <end position="861"/>
    </location>
</feature>
<evidence type="ECO:0000313" key="9">
    <source>
        <dbReference type="Proteomes" id="UP000641646"/>
    </source>
</evidence>
<dbReference type="PROSITE" id="PS50110">
    <property type="entry name" value="RESPONSE_REGULATORY"/>
    <property type="match status" value="3"/>
</dbReference>
<evidence type="ECO:0000256" key="4">
    <source>
        <dbReference type="SAM" id="MobiDB-lite"/>
    </source>
</evidence>
<dbReference type="AlphaFoldDB" id="A0A926VDE8"/>
<dbReference type="PROSITE" id="PS50894">
    <property type="entry name" value="HPT"/>
    <property type="match status" value="1"/>
</dbReference>
<dbReference type="InterPro" id="IPR011006">
    <property type="entry name" value="CheY-like_superfamily"/>
</dbReference>
<dbReference type="PROSITE" id="PS50887">
    <property type="entry name" value="GGDEF"/>
    <property type="match status" value="1"/>
</dbReference>
<evidence type="ECO:0000259" key="5">
    <source>
        <dbReference type="PROSITE" id="PS50110"/>
    </source>
</evidence>
<dbReference type="InterPro" id="IPR036641">
    <property type="entry name" value="HPT_dom_sf"/>
</dbReference>
<dbReference type="NCBIfam" id="TIGR00254">
    <property type="entry name" value="GGDEF"/>
    <property type="match status" value="1"/>
</dbReference>
<feature type="domain" description="Response regulatory" evidence="5">
    <location>
        <begin position="573"/>
        <end position="689"/>
    </location>
</feature>
<keyword evidence="1" id="KW-0238">DNA-binding</keyword>
<dbReference type="PANTHER" id="PTHR48111:SF15">
    <property type="entry name" value="OMPR SUBFAMILY"/>
    <property type="match status" value="1"/>
</dbReference>
<proteinExistence type="predicted"/>